<dbReference type="PROSITE" id="PS51257">
    <property type="entry name" value="PROKAR_LIPOPROTEIN"/>
    <property type="match status" value="1"/>
</dbReference>
<name>A0A1J5IKR6_9BACT</name>
<organism evidence="2 3">
    <name type="scientific">Candidatus Wirthbacteria bacterium CG2_30_54_11</name>
    <dbReference type="NCBI Taxonomy" id="1817892"/>
    <lineage>
        <taxon>Bacteria</taxon>
        <taxon>Candidatus Wirthbacteria</taxon>
    </lineage>
</organism>
<feature type="chain" id="PRO_5013221622" description="Lipoprotein" evidence="1">
    <location>
        <begin position="26"/>
        <end position="156"/>
    </location>
</feature>
<sequence>MRNRINGFLIIGGVCLLTLSGCTQSKDKTTTENQTDQTTDQTTTGTKTWTSVQAAEEAYAKIKNDWNSNAVFWYMSPTKLTTDWVTSDRAEWWTVKFVTPDNTETRLVYLGGQLDGQIDNVGVLRKKGYQAHLPCGQAEVQHGRGLCNSAGQWRPC</sequence>
<gene>
    <name evidence="2" type="ORF">AUK40_02675</name>
</gene>
<comment type="caution">
    <text evidence="2">The sequence shown here is derived from an EMBL/GenBank/DDBJ whole genome shotgun (WGS) entry which is preliminary data.</text>
</comment>
<dbReference type="AlphaFoldDB" id="A0A1J5IKR6"/>
<dbReference type="EMBL" id="MNZT01000048">
    <property type="protein sequence ID" value="OIP97753.1"/>
    <property type="molecule type" value="Genomic_DNA"/>
</dbReference>
<evidence type="ECO:0008006" key="4">
    <source>
        <dbReference type="Google" id="ProtNLM"/>
    </source>
</evidence>
<accession>A0A1J5IKR6</accession>
<protein>
    <recommendedName>
        <fullName evidence="4">Lipoprotein</fullName>
    </recommendedName>
</protein>
<evidence type="ECO:0000256" key="1">
    <source>
        <dbReference type="SAM" id="SignalP"/>
    </source>
</evidence>
<evidence type="ECO:0000313" key="3">
    <source>
        <dbReference type="Proteomes" id="UP000183245"/>
    </source>
</evidence>
<reference evidence="2 3" key="1">
    <citation type="journal article" date="2016" name="Environ. Microbiol.">
        <title>Genomic resolution of a cold subsurface aquifer community provides metabolic insights for novel microbes adapted to high CO concentrations.</title>
        <authorList>
            <person name="Probst A.J."/>
            <person name="Castelle C.J."/>
            <person name="Singh A."/>
            <person name="Brown C.T."/>
            <person name="Anantharaman K."/>
            <person name="Sharon I."/>
            <person name="Hug L.A."/>
            <person name="Burstein D."/>
            <person name="Emerson J.B."/>
            <person name="Thomas B.C."/>
            <person name="Banfield J.F."/>
        </authorList>
    </citation>
    <scope>NUCLEOTIDE SEQUENCE [LARGE SCALE GENOMIC DNA]</scope>
    <source>
        <strain evidence="2">CG2_30_54_11</strain>
    </source>
</reference>
<feature type="signal peptide" evidence="1">
    <location>
        <begin position="1"/>
        <end position="25"/>
    </location>
</feature>
<evidence type="ECO:0000313" key="2">
    <source>
        <dbReference type="EMBL" id="OIP97753.1"/>
    </source>
</evidence>
<proteinExistence type="predicted"/>
<keyword evidence="1" id="KW-0732">Signal</keyword>
<dbReference type="Proteomes" id="UP000183245">
    <property type="component" value="Unassembled WGS sequence"/>
</dbReference>